<evidence type="ECO:0000313" key="14">
    <source>
        <dbReference type="Proteomes" id="UP000186817"/>
    </source>
</evidence>
<comment type="similarity">
    <text evidence="2">Belongs to the peptidase M1 family.</text>
</comment>
<feature type="transmembrane region" description="Helical" evidence="12">
    <location>
        <begin position="1636"/>
        <end position="1661"/>
    </location>
</feature>
<accession>A0A1Q9DW27</accession>
<dbReference type="SUPFAM" id="SSF55486">
    <property type="entry name" value="Metalloproteases ('zincins'), catalytic domain"/>
    <property type="match status" value="1"/>
</dbReference>
<evidence type="ECO:0000256" key="12">
    <source>
        <dbReference type="SAM" id="Phobius"/>
    </source>
</evidence>
<dbReference type="Pfam" id="PF01433">
    <property type="entry name" value="Peptidase_M1"/>
    <property type="match status" value="1"/>
</dbReference>
<dbReference type="InterPro" id="IPR027417">
    <property type="entry name" value="P-loop_NTPase"/>
</dbReference>
<dbReference type="Pfam" id="PF17900">
    <property type="entry name" value="Peptidase_M1_N"/>
    <property type="match status" value="1"/>
</dbReference>
<feature type="binding site" evidence="10">
    <location>
        <position position="384"/>
    </location>
    <ligand>
        <name>Zn(2+)</name>
        <dbReference type="ChEBI" id="CHEBI:29105"/>
        <note>catalytic</note>
    </ligand>
</feature>
<dbReference type="InterPro" id="IPR016024">
    <property type="entry name" value="ARM-type_fold"/>
</dbReference>
<evidence type="ECO:0000313" key="13">
    <source>
        <dbReference type="EMBL" id="OLP99374.1"/>
    </source>
</evidence>
<feature type="compositionally biased region" description="Polar residues" evidence="11">
    <location>
        <begin position="1775"/>
        <end position="1791"/>
    </location>
</feature>
<feature type="binding site" evidence="10">
    <location>
        <position position="388"/>
    </location>
    <ligand>
        <name>Zn(2+)</name>
        <dbReference type="ChEBI" id="CHEBI:29105"/>
        <note>catalytic</note>
    </ligand>
</feature>
<keyword evidence="3" id="KW-0963">Cytoplasm</keyword>
<keyword evidence="6 13" id="KW-0378">Hydrolase</keyword>
<dbReference type="GO" id="GO:0006508">
    <property type="term" value="P:proteolysis"/>
    <property type="evidence" value="ECO:0007669"/>
    <property type="project" value="UniProtKB-KW"/>
</dbReference>
<keyword evidence="4" id="KW-0645">Protease</keyword>
<dbReference type="InterPro" id="IPR038502">
    <property type="entry name" value="M1_LTA-4_hydro/amino_C_sf"/>
</dbReference>
<dbReference type="Gene3D" id="1.25.40.320">
    <property type="entry name" value="Peptidase M1, leukotriene A4 hydrolase/aminopeptidase C-terminal domain"/>
    <property type="match status" value="1"/>
</dbReference>
<dbReference type="InterPro" id="IPR042097">
    <property type="entry name" value="Aminopeptidase_N-like_N_sf"/>
</dbReference>
<comment type="caution">
    <text evidence="13">The sequence shown here is derived from an EMBL/GenBank/DDBJ whole genome shotgun (WGS) entry which is preliminary data.</text>
</comment>
<feature type="transmembrane region" description="Helical" evidence="12">
    <location>
        <begin position="1345"/>
        <end position="1364"/>
    </location>
</feature>
<dbReference type="InterPro" id="IPR049452">
    <property type="entry name" value="Anoctamin_TM"/>
</dbReference>
<keyword evidence="5 10" id="KW-0479">Metal-binding</keyword>
<dbReference type="Gene3D" id="2.60.40.1730">
    <property type="entry name" value="tricorn interacting facor f3 domain"/>
    <property type="match status" value="1"/>
</dbReference>
<dbReference type="GO" id="GO:0005737">
    <property type="term" value="C:cytoplasm"/>
    <property type="evidence" value="ECO:0007669"/>
    <property type="project" value="UniProtKB-SubCell"/>
</dbReference>
<dbReference type="Pfam" id="PF13191">
    <property type="entry name" value="AAA_16"/>
    <property type="match status" value="1"/>
</dbReference>
<evidence type="ECO:0000256" key="11">
    <source>
        <dbReference type="SAM" id="MobiDB-lite"/>
    </source>
</evidence>
<keyword evidence="14" id="KW-1185">Reference proteome</keyword>
<keyword evidence="12" id="KW-1133">Transmembrane helix</keyword>
<feature type="active site" description="Proton acceptor" evidence="9">
    <location>
        <position position="385"/>
    </location>
</feature>
<comment type="subcellular location">
    <subcellularLocation>
        <location evidence="1">Cytoplasm</location>
    </subcellularLocation>
</comment>
<feature type="transmembrane region" description="Helical" evidence="12">
    <location>
        <begin position="1523"/>
        <end position="1544"/>
    </location>
</feature>
<dbReference type="Gene3D" id="3.40.50.300">
    <property type="entry name" value="P-loop containing nucleotide triphosphate hydrolases"/>
    <property type="match status" value="1"/>
</dbReference>
<evidence type="ECO:0000256" key="10">
    <source>
        <dbReference type="PIRSR" id="PIRSR634015-3"/>
    </source>
</evidence>
<dbReference type="PANTHER" id="PTHR45726">
    <property type="entry name" value="LEUKOTRIENE A-4 HYDROLASE"/>
    <property type="match status" value="1"/>
</dbReference>
<gene>
    <name evidence="13" type="primary">lkhA</name>
    <name evidence="13" type="ORF">AK812_SmicGene18061</name>
</gene>
<dbReference type="InterPro" id="IPR049980">
    <property type="entry name" value="LTA4H_cat"/>
</dbReference>
<dbReference type="OrthoDB" id="79562at2759"/>
<name>A0A1Q9DW27_SYMMI</name>
<feature type="region of interest" description="Disordered" evidence="11">
    <location>
        <begin position="1"/>
        <end position="68"/>
    </location>
</feature>
<dbReference type="InterPro" id="IPR045357">
    <property type="entry name" value="Aminopeptidase_N-like_N"/>
</dbReference>
<evidence type="ECO:0000256" key="4">
    <source>
        <dbReference type="ARBA" id="ARBA00022670"/>
    </source>
</evidence>
<comment type="cofactor">
    <cofactor evidence="10">
        <name>Zn(2+)</name>
        <dbReference type="ChEBI" id="CHEBI:29105"/>
    </cofactor>
    <text evidence="10">Binds 1 zinc ion per subunit.</text>
</comment>
<dbReference type="PANTHER" id="PTHR45726:SF3">
    <property type="entry name" value="LEUKOTRIENE A-4 HYDROLASE"/>
    <property type="match status" value="1"/>
</dbReference>
<feature type="transmembrane region" description="Helical" evidence="12">
    <location>
        <begin position="1724"/>
        <end position="1744"/>
    </location>
</feature>
<keyword evidence="8" id="KW-0482">Metalloprotease</keyword>
<feature type="active site" description="Proton donor" evidence="9">
    <location>
        <position position="474"/>
    </location>
</feature>
<evidence type="ECO:0000256" key="2">
    <source>
        <dbReference type="ARBA" id="ARBA00010136"/>
    </source>
</evidence>
<dbReference type="SUPFAM" id="SSF52540">
    <property type="entry name" value="P-loop containing nucleoside triphosphate hydrolases"/>
    <property type="match status" value="1"/>
</dbReference>
<dbReference type="InterPro" id="IPR041664">
    <property type="entry name" value="AAA_16"/>
</dbReference>
<feature type="transmembrane region" description="Helical" evidence="12">
    <location>
        <begin position="1691"/>
        <end position="1712"/>
    </location>
</feature>
<dbReference type="Gene3D" id="3.30.2010.30">
    <property type="match status" value="1"/>
</dbReference>
<dbReference type="InterPro" id="IPR014782">
    <property type="entry name" value="Peptidase_M1_dom"/>
</dbReference>
<evidence type="ECO:0000256" key="6">
    <source>
        <dbReference type="ARBA" id="ARBA00022801"/>
    </source>
</evidence>
<sequence>MSVAASASHCGNPHPAPRLMAPKKRPAAAVVTAPGLKRPATAKIAARRPASRQDSAAPKKRPAAAAVAVSGLKRPATAKIATKEPASRQDSVSCPHSVANFWEALVTSLELHLKVDFQRQLFSGDCKLVVDKLKPGVCDVVLDVLDLAIHGITDEDGEPVRWHVETPHGSKAKFGKALFVTLPPGKRSKICVRYETTEKSTAIQWLTREQTTGQKHPLCFTQSCAICGRSLLPCQDTPSVKATFSISVTVPTPLTAVASGEPVGEPTEADGLRTFTYSQKVPVMSYLIAVIVAEFESRVIGKRSRCYAEPAIMEAARQEFSEIVDTFLETAQQVIGGAEYEWGSYNVAVLPSSFAYGGMENPNCTFLSASLIPGDRSLTATLAHEIVHSWIGNLVTNAYWKDFWLNEGFTRYIERRILGKIHGAAFRGLLLLVGYNDLVKTVDMLNKQGSSGLTRLEPDIDDIDPDDAFSRVPYEKGSLFLFYLEQLVGGEEPMTKYLQSYIQKFRGRSIQTSDMKAHFMEFFKGVRKIKQVDWELWLHGEGIPNFDLTHYVDRTLLEESRQASVRWLLETPQDLQIMSLKAQQVMLILDHLINAQAADQGLSHEKLAAMDAQYNLSGTKNVEIGFRWCLLGCRSKWPGCLPATESFLALRSSFEAAKASIRHSSMSSGEACKFVLLQLENRDKGSLVPCTLERALLQPHEQFEWSQWPRVEDYIGRESVALSLSSLFQRRRAVCLWGHEGSGKTALSMEFCRHFSAPGGRQFSAGAYHVSYDRAVREAGGQSVAALLVPQLLQQLRCSPHHRAHGELDPRAAFSSPEKLRQVVRQLDQAGSWLVVIDGLEEGAGDADRELLGELLQTTVNLRLLLTARTPLHGSWASLGFSKVVDFALPPLLSEDSARLLARRARRPLYARDFQAHGQPEDTSEPLKLSSDLIQKLMRSPLMARVDGHPGQILKAAAELRMDLPSLLRHPFLEQSSNDSIEQPADGEAHSNSEVFELERRRWKVRGVSISTGHRIQLVVFLAMGGNASRAVSSCHCNREEENLLKETTGDAGVSSDIEQPHPSSSAIKVMGCQLLPKFGRAQYVMVFPNRRPGLDESSADAEQFRKPVPSAVSDWKDIFQQSEPPSTIKNGMAFQDFVCEVVKNVELVLERIGCNIEQDCSVDYDEVFLVIQVTNHETLDSMAERMEARAQVKPKAYERKTFKCPTDVKLREGDGSEATFKRTDTGDRYLNGTVIDNSCPAFVRFSKDIKDKVEDFTEPEQLRIVRRTILPKIDLAALEETKVLTQFFAAHDWDSLQELYNRGWSDPTRLFVWPSHTIPDYLASYFGVQVAYYYHFCNMYTRSLLGPAICSILVLSMRFSGWLSHHQRQLVNMIYGIGLCVWTTYFLASYNQSLHFKSLRWGMDGTNSASAAVRRQFRDEYRDTVRERLDNIFHWMLCALFICETVGVIAFISSRRLAAFNNPDGATFGLPNNVAVHAFKYIIIANIKTVNALWTRLSPYLSNRQNWRTDVELKSNMVLKLFAVKFVVFYYPFFYTVFLQPYIEGCEGDVMEGCLAQLRSDLASFFVFQLILEAGEVLFMLAMVKWRISTELANKKKVAGEEYHEDRPYLTYLEYQALCKPYTVTDEVADYMNGVLNFGFVALFGVTTPSICILCFLGAFPAKRLTAYKLCFAKQRVIPRVQHGIGSWSYILYFLAYVGATSTCYIVMFLFDSWDLSPCQCVLAFVFAERVVWALQFVVHSLLGAKSVAQKRIEEYNDNVLEAVLERHGPETIAQGSTRKSARSSRFSQQIKEEKKSA</sequence>
<keyword evidence="12" id="KW-0812">Transmembrane</keyword>
<feature type="transmembrane region" description="Helical" evidence="12">
    <location>
        <begin position="1433"/>
        <end position="1453"/>
    </location>
</feature>
<dbReference type="GO" id="GO:0008270">
    <property type="term" value="F:zinc ion binding"/>
    <property type="evidence" value="ECO:0007669"/>
    <property type="project" value="InterPro"/>
</dbReference>
<evidence type="ECO:0000256" key="1">
    <source>
        <dbReference type="ARBA" id="ARBA00004496"/>
    </source>
</evidence>
<dbReference type="EMBL" id="LSRX01000364">
    <property type="protein sequence ID" value="OLP99374.1"/>
    <property type="molecule type" value="Genomic_DNA"/>
</dbReference>
<dbReference type="SUPFAM" id="SSF63737">
    <property type="entry name" value="Leukotriene A4 hydrolase N-terminal domain"/>
    <property type="match status" value="1"/>
</dbReference>
<dbReference type="InterPro" id="IPR015211">
    <property type="entry name" value="Peptidase_M1_C"/>
</dbReference>
<dbReference type="InterPro" id="IPR034015">
    <property type="entry name" value="M1_LTA4H"/>
</dbReference>
<dbReference type="FunFam" id="1.10.390.10:FF:000003">
    <property type="entry name" value="Leukotriene A(4) hydrolase"/>
    <property type="match status" value="1"/>
</dbReference>
<dbReference type="PRINTS" id="PR00756">
    <property type="entry name" value="ALADIPTASE"/>
</dbReference>
<evidence type="ECO:0000256" key="8">
    <source>
        <dbReference type="ARBA" id="ARBA00023049"/>
    </source>
</evidence>
<dbReference type="Pfam" id="PF09127">
    <property type="entry name" value="Leuk-A4-hydro_C"/>
    <property type="match status" value="1"/>
</dbReference>
<dbReference type="InterPro" id="IPR001930">
    <property type="entry name" value="Peptidase_M1"/>
</dbReference>
<reference evidence="13 14" key="1">
    <citation type="submission" date="2016-02" db="EMBL/GenBank/DDBJ databases">
        <title>Genome analysis of coral dinoflagellate symbionts highlights evolutionary adaptations to a symbiotic lifestyle.</title>
        <authorList>
            <person name="Aranda M."/>
            <person name="Li Y."/>
            <person name="Liew Y.J."/>
            <person name="Baumgarten S."/>
            <person name="Simakov O."/>
            <person name="Wilson M."/>
            <person name="Piel J."/>
            <person name="Ashoor H."/>
            <person name="Bougouffa S."/>
            <person name="Bajic V.B."/>
            <person name="Ryu T."/>
            <person name="Ravasi T."/>
            <person name="Bayer T."/>
            <person name="Micklem G."/>
            <person name="Kim H."/>
            <person name="Bhak J."/>
            <person name="Lajeunesse T.C."/>
            <person name="Voolstra C.R."/>
        </authorList>
    </citation>
    <scope>NUCLEOTIDE SEQUENCE [LARGE SCALE GENOMIC DNA]</scope>
    <source>
        <strain evidence="13 14">CCMP2467</strain>
    </source>
</reference>
<dbReference type="SMART" id="SM01263">
    <property type="entry name" value="Leuk-A4-hydro_C"/>
    <property type="match status" value="1"/>
</dbReference>
<dbReference type="FunFam" id="3.30.2010.30:FF:000001">
    <property type="entry name" value="Leukotriene A(4) hydrolase"/>
    <property type="match status" value="1"/>
</dbReference>
<dbReference type="Proteomes" id="UP000186817">
    <property type="component" value="Unassembled WGS sequence"/>
</dbReference>
<evidence type="ECO:0000256" key="3">
    <source>
        <dbReference type="ARBA" id="ARBA00022490"/>
    </source>
</evidence>
<dbReference type="Gene3D" id="1.10.390.10">
    <property type="entry name" value="Neutral Protease Domain 2"/>
    <property type="match status" value="1"/>
</dbReference>
<keyword evidence="7 10" id="KW-0862">Zinc</keyword>
<dbReference type="GO" id="GO:0008237">
    <property type="term" value="F:metallopeptidase activity"/>
    <property type="evidence" value="ECO:0007669"/>
    <property type="project" value="UniProtKB-KW"/>
</dbReference>
<protein>
    <submittedName>
        <fullName evidence="13">Leukotriene A-4 hydrolase-like</fullName>
    </submittedName>
</protein>
<organism evidence="13 14">
    <name type="scientific">Symbiodinium microadriaticum</name>
    <name type="common">Dinoflagellate</name>
    <name type="synonym">Zooxanthella microadriatica</name>
    <dbReference type="NCBI Taxonomy" id="2951"/>
    <lineage>
        <taxon>Eukaryota</taxon>
        <taxon>Sar</taxon>
        <taxon>Alveolata</taxon>
        <taxon>Dinophyceae</taxon>
        <taxon>Suessiales</taxon>
        <taxon>Symbiodiniaceae</taxon>
        <taxon>Symbiodinium</taxon>
    </lineage>
</organism>
<dbReference type="CDD" id="cd09599">
    <property type="entry name" value="M1_LTA4H"/>
    <property type="match status" value="1"/>
</dbReference>
<evidence type="ECO:0000256" key="9">
    <source>
        <dbReference type="PIRSR" id="PIRSR634015-1"/>
    </source>
</evidence>
<evidence type="ECO:0000256" key="5">
    <source>
        <dbReference type="ARBA" id="ARBA00022723"/>
    </source>
</evidence>
<evidence type="ECO:0000256" key="7">
    <source>
        <dbReference type="ARBA" id="ARBA00022833"/>
    </source>
</evidence>
<proteinExistence type="inferred from homology"/>
<feature type="binding site" evidence="10">
    <location>
        <position position="407"/>
    </location>
    <ligand>
        <name>Zn(2+)</name>
        <dbReference type="ChEBI" id="CHEBI:29105"/>
        <note>catalytic</note>
    </ligand>
</feature>
<keyword evidence="12" id="KW-0472">Membrane</keyword>
<dbReference type="InterPro" id="IPR027268">
    <property type="entry name" value="Peptidase_M4/M1_CTD_sf"/>
</dbReference>
<feature type="transmembrane region" description="Helical" evidence="12">
    <location>
        <begin position="1371"/>
        <end position="1389"/>
    </location>
</feature>
<dbReference type="Pfam" id="PF04547">
    <property type="entry name" value="Anoctamin"/>
    <property type="match status" value="1"/>
</dbReference>
<feature type="region of interest" description="Disordered" evidence="11">
    <location>
        <begin position="1773"/>
        <end position="1799"/>
    </location>
</feature>
<dbReference type="SUPFAM" id="SSF48371">
    <property type="entry name" value="ARM repeat"/>
    <property type="match status" value="1"/>
</dbReference>